<protein>
    <submittedName>
        <fullName evidence="1">Uncharacterized protein</fullName>
    </submittedName>
</protein>
<dbReference type="AlphaFoldDB" id="A0A6N8IWJ2"/>
<dbReference type="RefSeq" id="WP_157399401.1">
    <property type="nucleotide sequence ID" value="NZ_WSEL01000009.1"/>
</dbReference>
<organism evidence="1 2">
    <name type="scientific">Ramlibacter pinisoli</name>
    <dbReference type="NCBI Taxonomy" id="2682844"/>
    <lineage>
        <taxon>Bacteria</taxon>
        <taxon>Pseudomonadati</taxon>
        <taxon>Pseudomonadota</taxon>
        <taxon>Betaproteobacteria</taxon>
        <taxon>Burkholderiales</taxon>
        <taxon>Comamonadaceae</taxon>
        <taxon>Ramlibacter</taxon>
    </lineage>
</organism>
<accession>A0A6N8IWJ2</accession>
<dbReference type="EMBL" id="WSEL01000009">
    <property type="protein sequence ID" value="MVQ31341.1"/>
    <property type="molecule type" value="Genomic_DNA"/>
</dbReference>
<keyword evidence="2" id="KW-1185">Reference proteome</keyword>
<comment type="caution">
    <text evidence="1">The sequence shown here is derived from an EMBL/GenBank/DDBJ whole genome shotgun (WGS) entry which is preliminary data.</text>
</comment>
<evidence type="ECO:0000313" key="2">
    <source>
        <dbReference type="Proteomes" id="UP000469385"/>
    </source>
</evidence>
<sequence length="83" mass="9272">MLTTLDRAVAARHAPMPFGATEPLSFADRVQLHHLRTPSDIEQVLPLRQEIDLSAHAMGDEFFRLEKKETNWGSSVPSKSTVS</sequence>
<reference evidence="1 2" key="1">
    <citation type="submission" date="2019-12" db="EMBL/GenBank/DDBJ databases">
        <authorList>
            <person name="Huq M.A."/>
        </authorList>
    </citation>
    <scope>NUCLEOTIDE SEQUENCE [LARGE SCALE GENOMIC DNA]</scope>
    <source>
        <strain evidence="1 2">MAH-25</strain>
    </source>
</reference>
<dbReference type="Proteomes" id="UP000469385">
    <property type="component" value="Unassembled WGS sequence"/>
</dbReference>
<proteinExistence type="predicted"/>
<name>A0A6N8IWJ2_9BURK</name>
<gene>
    <name evidence="1" type="ORF">GON04_17930</name>
</gene>
<evidence type="ECO:0000313" key="1">
    <source>
        <dbReference type="EMBL" id="MVQ31341.1"/>
    </source>
</evidence>